<name>A0ABV3RBF7_9SPHN</name>
<dbReference type="EMBL" id="JBFNXR010000031">
    <property type="protein sequence ID" value="MEW9855438.1"/>
    <property type="molecule type" value="Genomic_DNA"/>
</dbReference>
<sequence>MADSAALGTPEDQIRKALAEYCHHTDTGDYDRWVGLFVEDGAFHMFGRSHVGHPALRAFIEDDQPPHRRGLHLTTDSVIELEGGTAKVLSNFIFIASGDSAAVVVAAGRYHDVLVSRNGRWLFQEREAVLVGPTATQNWGAKGFENPDIVPWFAVTRATPAERRGGYGDSVPADC</sequence>
<gene>
    <name evidence="2" type="ORF">ABUH87_09670</name>
</gene>
<dbReference type="InterPro" id="IPR037401">
    <property type="entry name" value="SnoaL-like"/>
</dbReference>
<dbReference type="RefSeq" id="WP_367772944.1">
    <property type="nucleotide sequence ID" value="NZ_JBFNXR010000031.1"/>
</dbReference>
<keyword evidence="3" id="KW-1185">Reference proteome</keyword>
<proteinExistence type="predicted"/>
<evidence type="ECO:0000313" key="3">
    <source>
        <dbReference type="Proteomes" id="UP001556118"/>
    </source>
</evidence>
<reference evidence="2 3" key="1">
    <citation type="submission" date="2024-06" db="EMBL/GenBank/DDBJ databases">
        <title>Novosphingobium rhizovicinus M1R2S20.</title>
        <authorList>
            <person name="Sun J.-Q."/>
        </authorList>
    </citation>
    <scope>NUCLEOTIDE SEQUENCE [LARGE SCALE GENOMIC DNA]</scope>
    <source>
        <strain evidence="2 3">M1R2S20</strain>
    </source>
</reference>
<dbReference type="SUPFAM" id="SSF54427">
    <property type="entry name" value="NTF2-like"/>
    <property type="match status" value="1"/>
</dbReference>
<dbReference type="InterPro" id="IPR032710">
    <property type="entry name" value="NTF2-like_dom_sf"/>
</dbReference>
<evidence type="ECO:0000313" key="2">
    <source>
        <dbReference type="EMBL" id="MEW9855438.1"/>
    </source>
</evidence>
<protein>
    <submittedName>
        <fullName evidence="2">Nuclear transport factor 2 family protein</fullName>
    </submittedName>
</protein>
<feature type="domain" description="SnoaL-like" evidence="1">
    <location>
        <begin position="11"/>
        <end position="126"/>
    </location>
</feature>
<dbReference type="Pfam" id="PF13577">
    <property type="entry name" value="SnoaL_4"/>
    <property type="match status" value="1"/>
</dbReference>
<evidence type="ECO:0000259" key="1">
    <source>
        <dbReference type="Pfam" id="PF13577"/>
    </source>
</evidence>
<comment type="caution">
    <text evidence="2">The sequence shown here is derived from an EMBL/GenBank/DDBJ whole genome shotgun (WGS) entry which is preliminary data.</text>
</comment>
<dbReference type="Gene3D" id="3.10.450.50">
    <property type="match status" value="1"/>
</dbReference>
<accession>A0ABV3RBF7</accession>
<organism evidence="2 3">
    <name type="scientific">Novosphingobium rhizovicinum</name>
    <dbReference type="NCBI Taxonomy" id="3228928"/>
    <lineage>
        <taxon>Bacteria</taxon>
        <taxon>Pseudomonadati</taxon>
        <taxon>Pseudomonadota</taxon>
        <taxon>Alphaproteobacteria</taxon>
        <taxon>Sphingomonadales</taxon>
        <taxon>Sphingomonadaceae</taxon>
        <taxon>Novosphingobium</taxon>
    </lineage>
</organism>
<dbReference type="Proteomes" id="UP001556118">
    <property type="component" value="Unassembled WGS sequence"/>
</dbReference>